<dbReference type="Proteomes" id="UP001603857">
    <property type="component" value="Unassembled WGS sequence"/>
</dbReference>
<proteinExistence type="inferred from homology"/>
<evidence type="ECO:0000313" key="7">
    <source>
        <dbReference type="EMBL" id="KAL2322941.1"/>
    </source>
</evidence>
<feature type="transmembrane region" description="Helical" evidence="6">
    <location>
        <begin position="260"/>
        <end position="277"/>
    </location>
</feature>
<dbReference type="EMBL" id="JBGMDY010000009">
    <property type="protein sequence ID" value="KAL2322941.1"/>
    <property type="molecule type" value="Genomic_DNA"/>
</dbReference>
<accession>A0ABD1LHM3</accession>
<feature type="transmembrane region" description="Helical" evidence="6">
    <location>
        <begin position="222"/>
        <end position="240"/>
    </location>
</feature>
<protein>
    <recommendedName>
        <fullName evidence="6">Probable purine permease</fullName>
    </recommendedName>
</protein>
<keyword evidence="5 6" id="KW-0472">Membrane</keyword>
<dbReference type="GO" id="GO:0015211">
    <property type="term" value="F:purine nucleoside transmembrane transporter activity"/>
    <property type="evidence" value="ECO:0007669"/>
    <property type="project" value="UniProtKB-UniRule"/>
</dbReference>
<reference evidence="7 8" key="1">
    <citation type="submission" date="2024-08" db="EMBL/GenBank/DDBJ databases">
        <title>Insights into the chromosomal genome structure of Flemingia macrophylla.</title>
        <authorList>
            <person name="Ding Y."/>
            <person name="Zhao Y."/>
            <person name="Bi W."/>
            <person name="Wu M."/>
            <person name="Zhao G."/>
            <person name="Gong Y."/>
            <person name="Li W."/>
            <person name="Zhang P."/>
        </authorList>
    </citation>
    <scope>NUCLEOTIDE SEQUENCE [LARGE SCALE GENOMIC DNA]</scope>
    <source>
        <strain evidence="7">DYQJB</strain>
        <tissue evidence="7">Leaf</tissue>
    </source>
</reference>
<name>A0ABD1LHM3_9FABA</name>
<evidence type="ECO:0000256" key="2">
    <source>
        <dbReference type="ARBA" id="ARBA00022448"/>
    </source>
</evidence>
<gene>
    <name evidence="7" type="ORF">Fmac_027320</name>
</gene>
<evidence type="ECO:0000256" key="1">
    <source>
        <dbReference type="ARBA" id="ARBA00006213"/>
    </source>
</evidence>
<feature type="transmembrane region" description="Helical" evidence="6">
    <location>
        <begin position="289"/>
        <end position="310"/>
    </location>
</feature>
<comment type="caution">
    <text evidence="7">The sequence shown here is derived from an EMBL/GenBank/DDBJ whole genome shotgun (WGS) entry which is preliminary data.</text>
</comment>
<comment type="subcellular location">
    <subcellularLocation>
        <location evidence="6">Membrane</location>
        <topology evidence="6">Multi-pass membrane protein</topology>
    </subcellularLocation>
</comment>
<dbReference type="PANTHER" id="PTHR31376">
    <property type="entry name" value="OS09G0467300 PROTEIN-RELATED"/>
    <property type="match status" value="1"/>
</dbReference>
<dbReference type="GO" id="GO:0005345">
    <property type="term" value="F:purine nucleobase transmembrane transporter activity"/>
    <property type="evidence" value="ECO:0007669"/>
    <property type="project" value="UniProtKB-UniRule"/>
</dbReference>
<keyword evidence="2 6" id="KW-0813">Transport</keyword>
<dbReference type="AlphaFoldDB" id="A0ABD1LHM3"/>
<dbReference type="Pfam" id="PF16913">
    <property type="entry name" value="PUNUT"/>
    <property type="match status" value="1"/>
</dbReference>
<dbReference type="PANTHER" id="PTHR31376:SF16">
    <property type="entry name" value="PURINE PERMEASE-RELATED"/>
    <property type="match status" value="1"/>
</dbReference>
<dbReference type="InterPro" id="IPR030182">
    <property type="entry name" value="PUP_plant"/>
</dbReference>
<evidence type="ECO:0000256" key="4">
    <source>
        <dbReference type="ARBA" id="ARBA00022989"/>
    </source>
</evidence>
<evidence type="ECO:0000256" key="3">
    <source>
        <dbReference type="ARBA" id="ARBA00022692"/>
    </source>
</evidence>
<sequence>MSTNTVVTEQPQYLRLREIRRWFRVTLYTTLLLVGQSTATILGRLYFEKGGKSKWVSALVQSAGFPVLVPLLFYSQKHVKRNHSSKPNPKLSILFFIYIALGLMTAAMDIMYAYGLAYLHLSTFALVCASQLGFNAIFTFFLNSQKFTPLIFNSVVLLTISVILLAIRAESDDRKDLPKEKRIIGFFCALAASATFSLQHCLEQLCYEKVFKTEILPAMMSLTVYPMIISTGGALVGLFASGDWKTVKMEMKGFENGRVSYVMTLFWTSVTWQIAWIGMSGLIFEVSSLFSVVIGNLELTIAPILAVVVFRDKINGVKVIAFLLAIWGFLSYMYQHYLDDQKAKEDKSDGTKVSKEETEI</sequence>
<keyword evidence="4 6" id="KW-1133">Transmembrane helix</keyword>
<feature type="transmembrane region" description="Helical" evidence="6">
    <location>
        <begin position="25"/>
        <end position="47"/>
    </location>
</feature>
<evidence type="ECO:0000256" key="5">
    <source>
        <dbReference type="ARBA" id="ARBA00023136"/>
    </source>
</evidence>
<evidence type="ECO:0000256" key="6">
    <source>
        <dbReference type="RuleBase" id="RU368015"/>
    </source>
</evidence>
<keyword evidence="8" id="KW-1185">Reference proteome</keyword>
<feature type="transmembrane region" description="Helical" evidence="6">
    <location>
        <begin position="53"/>
        <end position="74"/>
    </location>
</feature>
<organism evidence="7 8">
    <name type="scientific">Flemingia macrophylla</name>
    <dbReference type="NCBI Taxonomy" id="520843"/>
    <lineage>
        <taxon>Eukaryota</taxon>
        <taxon>Viridiplantae</taxon>
        <taxon>Streptophyta</taxon>
        <taxon>Embryophyta</taxon>
        <taxon>Tracheophyta</taxon>
        <taxon>Spermatophyta</taxon>
        <taxon>Magnoliopsida</taxon>
        <taxon>eudicotyledons</taxon>
        <taxon>Gunneridae</taxon>
        <taxon>Pentapetalae</taxon>
        <taxon>rosids</taxon>
        <taxon>fabids</taxon>
        <taxon>Fabales</taxon>
        <taxon>Fabaceae</taxon>
        <taxon>Papilionoideae</taxon>
        <taxon>50 kb inversion clade</taxon>
        <taxon>NPAAA clade</taxon>
        <taxon>indigoferoid/millettioid clade</taxon>
        <taxon>Phaseoleae</taxon>
        <taxon>Flemingia</taxon>
    </lineage>
</organism>
<feature type="transmembrane region" description="Helical" evidence="6">
    <location>
        <begin position="316"/>
        <end position="334"/>
    </location>
</feature>
<keyword evidence="3 6" id="KW-0812">Transmembrane</keyword>
<comment type="similarity">
    <text evidence="1 6">Belongs to the purine permeases (TC 2.A.7.14) family.</text>
</comment>
<feature type="transmembrane region" description="Helical" evidence="6">
    <location>
        <begin position="150"/>
        <end position="171"/>
    </location>
</feature>
<dbReference type="GO" id="GO:0016020">
    <property type="term" value="C:membrane"/>
    <property type="evidence" value="ECO:0007669"/>
    <property type="project" value="UniProtKB-SubCell"/>
</dbReference>
<evidence type="ECO:0000313" key="8">
    <source>
        <dbReference type="Proteomes" id="UP001603857"/>
    </source>
</evidence>
<feature type="transmembrane region" description="Helical" evidence="6">
    <location>
        <begin position="95"/>
        <end position="115"/>
    </location>
</feature>
<feature type="transmembrane region" description="Helical" evidence="6">
    <location>
        <begin position="121"/>
        <end position="143"/>
    </location>
</feature>
<comment type="caution">
    <text evidence="6">Lacks conserved residue(s) required for the propagation of feature annotation.</text>
</comment>